<accession>A0A8D5FZV0</accession>
<evidence type="ECO:0000313" key="3">
    <source>
        <dbReference type="EMBL" id="BCM25339.1"/>
    </source>
</evidence>
<feature type="transmembrane region" description="Helical" evidence="2">
    <location>
        <begin position="12"/>
        <end position="30"/>
    </location>
</feature>
<dbReference type="Proteomes" id="UP000826722">
    <property type="component" value="Chromosome"/>
</dbReference>
<feature type="region of interest" description="Disordered" evidence="1">
    <location>
        <begin position="174"/>
        <end position="194"/>
    </location>
</feature>
<keyword evidence="2" id="KW-0472">Membrane</keyword>
<dbReference type="EMBL" id="AP024110">
    <property type="protein sequence ID" value="BCM25339.1"/>
    <property type="molecule type" value="Genomic_DNA"/>
</dbReference>
<keyword evidence="2" id="KW-1133">Transmembrane helix</keyword>
<evidence type="ECO:0000313" key="4">
    <source>
        <dbReference type="Proteomes" id="UP000826722"/>
    </source>
</evidence>
<keyword evidence="2" id="KW-0812">Transmembrane</keyword>
<name>A0A8D5FZV0_9PROT</name>
<organism evidence="3 4">
    <name type="scientific">Methyloradius palustris</name>
    <dbReference type="NCBI Taxonomy" id="2778876"/>
    <lineage>
        <taxon>Bacteria</taxon>
        <taxon>Pseudomonadati</taxon>
        <taxon>Pseudomonadota</taxon>
        <taxon>Betaproteobacteria</taxon>
        <taxon>Nitrosomonadales</taxon>
        <taxon>Methylophilaceae</taxon>
        <taxon>Methyloradius</taxon>
    </lineage>
</organism>
<evidence type="ECO:0000256" key="1">
    <source>
        <dbReference type="SAM" id="MobiDB-lite"/>
    </source>
</evidence>
<dbReference type="KEGG" id="mpau:ZMTM_15980"/>
<protein>
    <submittedName>
        <fullName evidence="3">Uncharacterized protein</fullName>
    </submittedName>
</protein>
<keyword evidence="4" id="KW-1185">Reference proteome</keyword>
<sequence length="194" mass="22346">MRLIRRISKLQFPTILIVGITYIFGNLAIAEPLRLEPIFKYQITTGPGAGQFVEGNPPHLVLNGVIKNYDTPEDAFLEYPAYLEQLVAPIGEMTFQRASNFRPSPKSGIVNGKYDTYCWDVYREINGVSTEPLICTGSVWMKPFCPDHYHLEHTYYRQTNRFIHQYSCEQGEKPQTLNTKNTNIKNPEKQQNLK</sequence>
<reference evidence="3" key="1">
    <citation type="journal article" date="2021" name="Arch. Microbiol.">
        <title>Methyloradius palustris gen. nov., sp. nov., a methanol-oxidizing bacterium isolated from snow.</title>
        <authorList>
            <person name="Miyadera T."/>
            <person name="Kojima H."/>
            <person name="Fukui M."/>
        </authorList>
    </citation>
    <scope>NUCLEOTIDE SEQUENCE</scope>
    <source>
        <strain evidence="3">Zm11</strain>
    </source>
</reference>
<evidence type="ECO:0000256" key="2">
    <source>
        <dbReference type="SAM" id="Phobius"/>
    </source>
</evidence>
<dbReference type="RefSeq" id="WP_221763438.1">
    <property type="nucleotide sequence ID" value="NZ_AP024110.1"/>
</dbReference>
<gene>
    <name evidence="3" type="ORF">ZMTM_15980</name>
</gene>
<dbReference type="AlphaFoldDB" id="A0A8D5FZV0"/>
<proteinExistence type="predicted"/>